<dbReference type="EMBL" id="CAMXCT010004035">
    <property type="protein sequence ID" value="CAI4007390.1"/>
    <property type="molecule type" value="Genomic_DNA"/>
</dbReference>
<proteinExistence type="predicted"/>
<organism evidence="1">
    <name type="scientific">Cladocopium goreaui</name>
    <dbReference type="NCBI Taxonomy" id="2562237"/>
    <lineage>
        <taxon>Eukaryota</taxon>
        <taxon>Sar</taxon>
        <taxon>Alveolata</taxon>
        <taxon>Dinophyceae</taxon>
        <taxon>Suessiales</taxon>
        <taxon>Symbiodiniaceae</taxon>
        <taxon>Cladocopium</taxon>
    </lineage>
</organism>
<dbReference type="EMBL" id="CAMXCT030004035">
    <property type="protein sequence ID" value="CAL4794702.1"/>
    <property type="molecule type" value="Genomic_DNA"/>
</dbReference>
<dbReference type="EMBL" id="CAMXCT020004035">
    <property type="protein sequence ID" value="CAL1160765.1"/>
    <property type="molecule type" value="Genomic_DNA"/>
</dbReference>
<dbReference type="AlphaFoldDB" id="A0A9P1GBN1"/>
<comment type="caution">
    <text evidence="1">The sequence shown here is derived from an EMBL/GenBank/DDBJ whole genome shotgun (WGS) entry which is preliminary data.</text>
</comment>
<evidence type="ECO:0000313" key="1">
    <source>
        <dbReference type="EMBL" id="CAI4007390.1"/>
    </source>
</evidence>
<reference evidence="2 3" key="2">
    <citation type="submission" date="2024-05" db="EMBL/GenBank/DDBJ databases">
        <authorList>
            <person name="Chen Y."/>
            <person name="Shah S."/>
            <person name="Dougan E. K."/>
            <person name="Thang M."/>
            <person name="Chan C."/>
        </authorList>
    </citation>
    <scope>NUCLEOTIDE SEQUENCE [LARGE SCALE GENOMIC DNA]</scope>
</reference>
<accession>A0A9P1GBN1</accession>
<protein>
    <submittedName>
        <fullName evidence="1">Uncharacterized protein</fullName>
    </submittedName>
</protein>
<sequence>MVDAEHEPENSSILTVMSQRERVQGADASFGAAGGFDGGATTNLVLLLVVVVVVENHVKDVWCQPSSQRRKCGMRTLLKALLGNHVEKDEDIFLAWVSKEVQSQTLPE</sequence>
<evidence type="ECO:0000313" key="2">
    <source>
        <dbReference type="EMBL" id="CAL4794702.1"/>
    </source>
</evidence>
<evidence type="ECO:0000313" key="3">
    <source>
        <dbReference type="Proteomes" id="UP001152797"/>
    </source>
</evidence>
<dbReference type="Proteomes" id="UP001152797">
    <property type="component" value="Unassembled WGS sequence"/>
</dbReference>
<reference evidence="1" key="1">
    <citation type="submission" date="2022-10" db="EMBL/GenBank/DDBJ databases">
        <authorList>
            <person name="Chen Y."/>
            <person name="Dougan E. K."/>
            <person name="Chan C."/>
            <person name="Rhodes N."/>
            <person name="Thang M."/>
        </authorList>
    </citation>
    <scope>NUCLEOTIDE SEQUENCE</scope>
</reference>
<gene>
    <name evidence="1" type="ORF">C1SCF055_LOCUS32950</name>
</gene>
<keyword evidence="3" id="KW-1185">Reference proteome</keyword>
<name>A0A9P1GBN1_9DINO</name>